<organism evidence="2 3">
    <name type="scientific">Araneus ventricosus</name>
    <name type="common">Orbweaver spider</name>
    <name type="synonym">Epeira ventricosa</name>
    <dbReference type="NCBI Taxonomy" id="182803"/>
    <lineage>
        <taxon>Eukaryota</taxon>
        <taxon>Metazoa</taxon>
        <taxon>Ecdysozoa</taxon>
        <taxon>Arthropoda</taxon>
        <taxon>Chelicerata</taxon>
        <taxon>Arachnida</taxon>
        <taxon>Araneae</taxon>
        <taxon>Araneomorphae</taxon>
        <taxon>Entelegynae</taxon>
        <taxon>Araneoidea</taxon>
        <taxon>Araneidae</taxon>
        <taxon>Araneus</taxon>
    </lineage>
</organism>
<keyword evidence="3" id="KW-1185">Reference proteome</keyword>
<dbReference type="GO" id="GO:0003676">
    <property type="term" value="F:nucleic acid binding"/>
    <property type="evidence" value="ECO:0007669"/>
    <property type="project" value="InterPro"/>
</dbReference>
<dbReference type="EMBL" id="BGPR01017168">
    <property type="protein sequence ID" value="GBN75316.1"/>
    <property type="molecule type" value="Genomic_DNA"/>
</dbReference>
<dbReference type="AlphaFoldDB" id="A0A4Y2RIQ3"/>
<dbReference type="Gene3D" id="3.30.420.10">
    <property type="entry name" value="Ribonuclease H-like superfamily/Ribonuclease H"/>
    <property type="match status" value="1"/>
</dbReference>
<dbReference type="Proteomes" id="UP000499080">
    <property type="component" value="Unassembled WGS sequence"/>
</dbReference>
<proteinExistence type="predicted"/>
<gene>
    <name evidence="2" type="ORF">AVEN_142937_1</name>
</gene>
<dbReference type="SUPFAM" id="SSF53098">
    <property type="entry name" value="Ribonuclease H-like"/>
    <property type="match status" value="1"/>
</dbReference>
<dbReference type="InterPro" id="IPR012337">
    <property type="entry name" value="RNaseH-like_sf"/>
</dbReference>
<dbReference type="Pfam" id="PF00075">
    <property type="entry name" value="RNase_H"/>
    <property type="match status" value="1"/>
</dbReference>
<dbReference type="GO" id="GO:0004523">
    <property type="term" value="F:RNA-DNA hybrid ribonuclease activity"/>
    <property type="evidence" value="ECO:0007669"/>
    <property type="project" value="InterPro"/>
</dbReference>
<sequence length="154" mass="17650">MDGKLSPHSTIFQAETLAIKEVINWANSKGISTSIWSDKELALRAISPFKSSNPLIQETQQALLQNPSMQFNWIKAHVGFLGNEVADNLAKQAAEEGTRLHLQTPKYHLKEMRRILSLNKWQQDWDLGHSNPNFMVKRIHPLCYRPRSFSQLSL</sequence>
<evidence type="ECO:0000259" key="1">
    <source>
        <dbReference type="PROSITE" id="PS50879"/>
    </source>
</evidence>
<comment type="caution">
    <text evidence="2">The sequence shown here is derived from an EMBL/GenBank/DDBJ whole genome shotgun (WGS) entry which is preliminary data.</text>
</comment>
<reference evidence="2 3" key="1">
    <citation type="journal article" date="2019" name="Sci. Rep.">
        <title>Orb-weaving spider Araneus ventricosus genome elucidates the spidroin gene catalogue.</title>
        <authorList>
            <person name="Kono N."/>
            <person name="Nakamura H."/>
            <person name="Ohtoshi R."/>
            <person name="Moran D.A.P."/>
            <person name="Shinohara A."/>
            <person name="Yoshida Y."/>
            <person name="Fujiwara M."/>
            <person name="Mori M."/>
            <person name="Tomita M."/>
            <person name="Arakawa K."/>
        </authorList>
    </citation>
    <scope>NUCLEOTIDE SEQUENCE [LARGE SCALE GENOMIC DNA]</scope>
</reference>
<name>A0A4Y2RIQ3_ARAVE</name>
<evidence type="ECO:0000313" key="3">
    <source>
        <dbReference type="Proteomes" id="UP000499080"/>
    </source>
</evidence>
<feature type="domain" description="RNase H type-1" evidence="1">
    <location>
        <begin position="1"/>
        <end position="95"/>
    </location>
</feature>
<evidence type="ECO:0000313" key="2">
    <source>
        <dbReference type="EMBL" id="GBN75316.1"/>
    </source>
</evidence>
<dbReference type="PROSITE" id="PS50879">
    <property type="entry name" value="RNASE_H_1"/>
    <property type="match status" value="1"/>
</dbReference>
<dbReference type="InterPro" id="IPR002156">
    <property type="entry name" value="RNaseH_domain"/>
</dbReference>
<accession>A0A4Y2RIQ3</accession>
<protein>
    <recommendedName>
        <fullName evidence="1">RNase H type-1 domain-containing protein</fullName>
    </recommendedName>
</protein>
<dbReference type="OrthoDB" id="6514649at2759"/>
<dbReference type="CDD" id="cd09276">
    <property type="entry name" value="Rnase_HI_RT_non_LTR"/>
    <property type="match status" value="1"/>
</dbReference>
<dbReference type="InterPro" id="IPR036397">
    <property type="entry name" value="RNaseH_sf"/>
</dbReference>